<proteinExistence type="predicted"/>
<feature type="compositionally biased region" description="Polar residues" evidence="1">
    <location>
        <begin position="1"/>
        <end position="16"/>
    </location>
</feature>
<evidence type="ECO:0000313" key="3">
    <source>
        <dbReference type="Proteomes" id="UP000008694"/>
    </source>
</evidence>
<dbReference type="HOGENOM" id="CLU_1827951_0_0_1"/>
<reference evidence="3" key="1">
    <citation type="journal article" date="2011" name="Nat. Genet.">
        <title>The Arabidopsis lyrata genome sequence and the basis of rapid genome size change.</title>
        <authorList>
            <person name="Hu T.T."/>
            <person name="Pattyn P."/>
            <person name="Bakker E.G."/>
            <person name="Cao J."/>
            <person name="Cheng J.-F."/>
            <person name="Clark R.M."/>
            <person name="Fahlgren N."/>
            <person name="Fawcett J.A."/>
            <person name="Grimwood J."/>
            <person name="Gundlach H."/>
            <person name="Haberer G."/>
            <person name="Hollister J.D."/>
            <person name="Ossowski S."/>
            <person name="Ottilar R.P."/>
            <person name="Salamov A.A."/>
            <person name="Schneeberger K."/>
            <person name="Spannagl M."/>
            <person name="Wang X."/>
            <person name="Yang L."/>
            <person name="Nasrallah M.E."/>
            <person name="Bergelson J."/>
            <person name="Carrington J.C."/>
            <person name="Gaut B.S."/>
            <person name="Schmutz J."/>
            <person name="Mayer K.F.X."/>
            <person name="Van de Peer Y."/>
            <person name="Grigoriev I.V."/>
            <person name="Nordborg M."/>
            <person name="Weigel D."/>
            <person name="Guo Y.-L."/>
        </authorList>
    </citation>
    <scope>NUCLEOTIDE SEQUENCE [LARGE SCALE GENOMIC DNA]</scope>
    <source>
        <strain evidence="3">cv. MN47</strain>
    </source>
</reference>
<feature type="compositionally biased region" description="Basic and acidic residues" evidence="1">
    <location>
        <begin position="78"/>
        <end position="92"/>
    </location>
</feature>
<gene>
    <name evidence="2" type="ORF">ARALYDRAFT_907498</name>
</gene>
<dbReference type="EMBL" id="GL348717">
    <property type="protein sequence ID" value="EFH54553.1"/>
    <property type="molecule type" value="Genomic_DNA"/>
</dbReference>
<feature type="region of interest" description="Disordered" evidence="1">
    <location>
        <begin position="1"/>
        <end position="34"/>
    </location>
</feature>
<protein>
    <submittedName>
        <fullName evidence="2">Uncharacterized protein</fullName>
    </submittedName>
</protein>
<dbReference type="Gramene" id="scaffold_503202.1">
    <property type="protein sequence ID" value="scaffold_503202.1"/>
    <property type="gene ID" value="scaffold_503202.1"/>
</dbReference>
<accession>D7LWH7</accession>
<name>D7LWH7_ARALL</name>
<dbReference type="Proteomes" id="UP000008694">
    <property type="component" value="Unassembled WGS sequence"/>
</dbReference>
<dbReference type="AlphaFoldDB" id="D7LWH7"/>
<organism evidence="3">
    <name type="scientific">Arabidopsis lyrata subsp. lyrata</name>
    <name type="common">Lyre-leaved rock-cress</name>
    <dbReference type="NCBI Taxonomy" id="81972"/>
    <lineage>
        <taxon>Eukaryota</taxon>
        <taxon>Viridiplantae</taxon>
        <taxon>Streptophyta</taxon>
        <taxon>Embryophyta</taxon>
        <taxon>Tracheophyta</taxon>
        <taxon>Spermatophyta</taxon>
        <taxon>Magnoliopsida</taxon>
        <taxon>eudicotyledons</taxon>
        <taxon>Gunneridae</taxon>
        <taxon>Pentapetalae</taxon>
        <taxon>rosids</taxon>
        <taxon>malvids</taxon>
        <taxon>Brassicales</taxon>
        <taxon>Brassicaceae</taxon>
        <taxon>Camelineae</taxon>
        <taxon>Arabidopsis</taxon>
    </lineage>
</organism>
<dbReference type="STRING" id="81972.D7LWH7"/>
<keyword evidence="3" id="KW-1185">Reference proteome</keyword>
<sequence>MMKGRTTNIVQSNRSSKNGKRDQKPQKTTCAKRSLEQERLEAFKEESNVSVLVDDTTTQSKLSMNDDHAVNESSVTHQEFEPGRITEKTEKEDTVFGLACDDDEEKEKEESKDFDAIAHEKAKSYKIYDYRMLCFCHIFNF</sequence>
<feature type="region of interest" description="Disordered" evidence="1">
    <location>
        <begin position="57"/>
        <end position="92"/>
    </location>
</feature>
<evidence type="ECO:0000256" key="1">
    <source>
        <dbReference type="SAM" id="MobiDB-lite"/>
    </source>
</evidence>
<evidence type="ECO:0000313" key="2">
    <source>
        <dbReference type="EMBL" id="EFH54553.1"/>
    </source>
</evidence>